<accession>A0A859DPX2</accession>
<feature type="transmembrane region" description="Helical" evidence="3">
    <location>
        <begin position="7"/>
        <end position="27"/>
    </location>
</feature>
<keyword evidence="2" id="KW-0464">Manganese</keyword>
<organism evidence="6 8">
    <name type="scientific">Caproicibacterium lactatifermentans</name>
    <dbReference type="NCBI Taxonomy" id="2666138"/>
    <lineage>
        <taxon>Bacteria</taxon>
        <taxon>Bacillati</taxon>
        <taxon>Bacillota</taxon>
        <taxon>Clostridia</taxon>
        <taxon>Eubacteriales</taxon>
        <taxon>Oscillospiraceae</taxon>
        <taxon>Caproicibacterium</taxon>
    </lineage>
</organism>
<feature type="binding site" evidence="2">
    <location>
        <position position="497"/>
    </location>
    <ligand>
        <name>Mn(2+)</name>
        <dbReference type="ChEBI" id="CHEBI:29035"/>
        <label>2</label>
    </ligand>
</feature>
<name>A0A859DPX2_9FIRM</name>
<comment type="cofactor">
    <cofactor evidence="2">
        <name>Mn(2+)</name>
        <dbReference type="ChEBI" id="CHEBI:29035"/>
    </cofactor>
    <text evidence="2">For phosphodiesterase activity, probably binds 2 Mn(2+) per subunit.</text>
</comment>
<dbReference type="FunFam" id="3.90.1640.10:FF:000002">
    <property type="entry name" value="Cyclic-di-AMP phosphodiesterase"/>
    <property type="match status" value="1"/>
</dbReference>
<dbReference type="Gene3D" id="3.90.1640.10">
    <property type="entry name" value="inorganic pyrophosphatase (n-terminal core)"/>
    <property type="match status" value="1"/>
</dbReference>
<dbReference type="Proteomes" id="UP000501316">
    <property type="component" value="Chromosome"/>
</dbReference>
<reference evidence="7" key="2">
    <citation type="journal article" date="2021" name="Appl. Environ. Microbiol.">
        <title>Adaptability of a Caproate-Producing Bacterium Contributes to Its Dominance in an Anaerobic Fermentation System.</title>
        <authorList>
            <person name="Wang H."/>
            <person name="Gu Y."/>
            <person name="Zhou W."/>
            <person name="Zhao D."/>
            <person name="Qiao Z."/>
            <person name="Zheng J."/>
            <person name="Gao J."/>
            <person name="Chen X."/>
            <person name="Ren C."/>
            <person name="Xu Y."/>
        </authorList>
    </citation>
    <scope>NUCLEOTIDE SEQUENCE</scope>
    <source>
        <strain evidence="7">JNU-WLY1368</strain>
    </source>
</reference>
<evidence type="ECO:0000259" key="4">
    <source>
        <dbReference type="Pfam" id="PF01368"/>
    </source>
</evidence>
<dbReference type="InterPro" id="IPR014528">
    <property type="entry name" value="GdpP/PdeA"/>
</dbReference>
<feature type="binding site" evidence="2">
    <location>
        <position position="346"/>
    </location>
    <ligand>
        <name>Mn(2+)</name>
        <dbReference type="ChEBI" id="CHEBI:29035"/>
        <label>1</label>
    </ligand>
</feature>
<dbReference type="SUPFAM" id="SSF64182">
    <property type="entry name" value="DHH phosphoesterases"/>
    <property type="match status" value="1"/>
</dbReference>
<evidence type="ECO:0000256" key="3">
    <source>
        <dbReference type="SAM" id="Phobius"/>
    </source>
</evidence>
<evidence type="ECO:0000313" key="7">
    <source>
        <dbReference type="EMBL" id="QKO29827.1"/>
    </source>
</evidence>
<keyword evidence="9" id="KW-1185">Reference proteome</keyword>
<feature type="binding site" evidence="2">
    <location>
        <position position="419"/>
    </location>
    <ligand>
        <name>Mn(2+)</name>
        <dbReference type="ChEBI" id="CHEBI:29035"/>
        <label>2</label>
    </ligand>
</feature>
<keyword evidence="1" id="KW-1003">Cell membrane</keyword>
<dbReference type="Pfam" id="PF02272">
    <property type="entry name" value="DHHA1"/>
    <property type="match status" value="1"/>
</dbReference>
<dbReference type="Gene3D" id="3.30.450.20">
    <property type="entry name" value="PAS domain"/>
    <property type="match status" value="1"/>
</dbReference>
<dbReference type="EC" id="3.1.4.-" evidence="1"/>
<evidence type="ECO:0000259" key="5">
    <source>
        <dbReference type="Pfam" id="PF02272"/>
    </source>
</evidence>
<reference evidence="8 9" key="1">
    <citation type="submission" date="2019-11" db="EMBL/GenBank/DDBJ databases">
        <authorList>
            <person name="Ren C."/>
            <person name="Wang H."/>
            <person name="Xu Y."/>
        </authorList>
    </citation>
    <scope>NUCLEOTIDE SEQUENCE [LARGE SCALE GENOMIC DNA]</scope>
    <source>
        <strain evidence="9">JNU-WLY1368</strain>
        <strain evidence="6 8">LBM 19010</strain>
    </source>
</reference>
<feature type="domain" description="DHHA1" evidence="5">
    <location>
        <begin position="568"/>
        <end position="642"/>
    </location>
</feature>
<gene>
    <name evidence="6" type="ORF">GJQ69_02730</name>
    <name evidence="7" type="ORF">GKP14_01640</name>
</gene>
<dbReference type="GO" id="GO:0005886">
    <property type="term" value="C:plasma membrane"/>
    <property type="evidence" value="ECO:0007669"/>
    <property type="project" value="UniProtKB-SubCell"/>
</dbReference>
<dbReference type="GO" id="GO:0016787">
    <property type="term" value="F:hydrolase activity"/>
    <property type="evidence" value="ECO:0007669"/>
    <property type="project" value="UniProtKB-UniRule"/>
</dbReference>
<keyword evidence="3" id="KW-0812">Transmembrane</keyword>
<dbReference type="InterPro" id="IPR001667">
    <property type="entry name" value="DDH_dom"/>
</dbReference>
<keyword evidence="1" id="KW-0378">Hydrolase</keyword>
<dbReference type="PANTHER" id="PTHR47618">
    <property type="entry name" value="BIFUNCTIONAL OLIGORIBONUCLEASE AND PAP PHOSPHATASE NRNA"/>
    <property type="match status" value="1"/>
</dbReference>
<evidence type="ECO:0000256" key="1">
    <source>
        <dbReference type="PIRNR" id="PIRNR026583"/>
    </source>
</evidence>
<reference evidence="7" key="3">
    <citation type="journal article" date="2022" name="Int. J. Syst. Evol. Microbiol.">
        <title>Caproicibacterium lactatifermentans sp. nov., isolated from pit clay used for the production of Chinese strong aroma-type liquor.</title>
        <authorList>
            <person name="Wang H."/>
            <person name="Gu Y."/>
            <person name="Zhao D."/>
            <person name="Qiao Z."/>
            <person name="Zheng J."/>
            <person name="Gao J."/>
            <person name="Ren C."/>
            <person name="Xu Y."/>
        </authorList>
    </citation>
    <scope>NUCLEOTIDE SEQUENCE</scope>
    <source>
        <strain evidence="7">JNU-WLY1368</strain>
    </source>
</reference>
<evidence type="ECO:0000313" key="6">
    <source>
        <dbReference type="EMBL" id="QKN23495.1"/>
    </source>
</evidence>
<dbReference type="Proteomes" id="UP000509623">
    <property type="component" value="Chromosome"/>
</dbReference>
<protein>
    <recommendedName>
        <fullName evidence="1">Cyclic-di-AMP phosphodiesterase</fullName>
        <ecNumber evidence="1">3.1.4.-</ecNumber>
    </recommendedName>
</protein>
<evidence type="ECO:0000313" key="8">
    <source>
        <dbReference type="Proteomes" id="UP000501316"/>
    </source>
</evidence>
<keyword evidence="3" id="KW-1133">Transmembrane helix</keyword>
<dbReference type="EMBL" id="CP046051">
    <property type="protein sequence ID" value="QKN23495.1"/>
    <property type="molecule type" value="Genomic_DNA"/>
</dbReference>
<proteinExistence type="inferred from homology"/>
<dbReference type="EMBL" id="CP046161">
    <property type="protein sequence ID" value="QKO29827.1"/>
    <property type="molecule type" value="Genomic_DNA"/>
</dbReference>
<dbReference type="AlphaFoldDB" id="A0A859DPX2"/>
<comment type="subcellular location">
    <subcellularLocation>
        <location evidence="1">Cell membrane</location>
    </subcellularLocation>
</comment>
<dbReference type="PANTHER" id="PTHR47618:SF2">
    <property type="entry name" value="CYCLIC-DI-AMP PHOSPHODIESTERASE GDPP"/>
    <property type="match status" value="1"/>
</dbReference>
<dbReference type="InterPro" id="IPR038763">
    <property type="entry name" value="DHH_sf"/>
</dbReference>
<dbReference type="GO" id="GO:0046872">
    <property type="term" value="F:metal ion binding"/>
    <property type="evidence" value="ECO:0007669"/>
    <property type="project" value="UniProtKB-KW"/>
</dbReference>
<dbReference type="RefSeq" id="WP_086036282.1">
    <property type="nucleotide sequence ID" value="NZ_CP046051.1"/>
</dbReference>
<feature type="binding site" evidence="2">
    <location>
        <position position="443"/>
    </location>
    <ligand>
        <name>Mn(2+)</name>
        <dbReference type="ChEBI" id="CHEBI:29035"/>
        <label>2</label>
    </ligand>
</feature>
<evidence type="ECO:0000256" key="2">
    <source>
        <dbReference type="PIRSR" id="PIRSR026583-50"/>
    </source>
</evidence>
<dbReference type="GO" id="GO:0003676">
    <property type="term" value="F:nucleic acid binding"/>
    <property type="evidence" value="ECO:0007669"/>
    <property type="project" value="UniProtKB-UniRule"/>
</dbReference>
<dbReference type="KEGG" id="clf:GJQ69_02730"/>
<comment type="function">
    <text evidence="1">Has phosphodiesterase (PDE) activity against cyclic-di-AMP (c-di-AMP).</text>
</comment>
<keyword evidence="1 3" id="KW-0472">Membrane</keyword>
<dbReference type="Pfam" id="PF01368">
    <property type="entry name" value="DHH"/>
    <property type="match status" value="1"/>
</dbReference>
<comment type="catalytic activity">
    <reaction evidence="1">
        <text>3',3'-c-di-AMP + H2O = 5'-O-phosphonoadenylyl-(3'-&gt;5')-adenosine + H(+)</text>
        <dbReference type="Rhea" id="RHEA:54420"/>
        <dbReference type="ChEBI" id="CHEBI:15377"/>
        <dbReference type="ChEBI" id="CHEBI:15378"/>
        <dbReference type="ChEBI" id="CHEBI:71500"/>
        <dbReference type="ChEBI" id="CHEBI:138171"/>
    </reaction>
</comment>
<dbReference type="InterPro" id="IPR003156">
    <property type="entry name" value="DHHA1_dom"/>
</dbReference>
<feature type="binding site" evidence="2">
    <location>
        <position position="350"/>
    </location>
    <ligand>
        <name>Mn(2+)</name>
        <dbReference type="ChEBI" id="CHEBI:29035"/>
        <label>1</label>
    </ligand>
</feature>
<feature type="transmembrane region" description="Helical" evidence="3">
    <location>
        <begin position="33"/>
        <end position="53"/>
    </location>
</feature>
<dbReference type="InterPro" id="IPR051319">
    <property type="entry name" value="Oligoribo/pAp-PDE_c-di-AMP_PDE"/>
</dbReference>
<dbReference type="PIRSF" id="PIRSF026583">
    <property type="entry name" value="YybT"/>
    <property type="match status" value="1"/>
</dbReference>
<comment type="similarity">
    <text evidence="1">Belongs to the GdpP/PdeA phosphodiesterase family.</text>
</comment>
<evidence type="ECO:0000313" key="9">
    <source>
        <dbReference type="Proteomes" id="UP000509623"/>
    </source>
</evidence>
<feature type="binding site" evidence="2">
    <location>
        <position position="419"/>
    </location>
    <ligand>
        <name>Mn(2+)</name>
        <dbReference type="ChEBI" id="CHEBI:29035"/>
        <label>1</label>
    </ligand>
</feature>
<feature type="domain" description="DDH" evidence="4">
    <location>
        <begin position="341"/>
        <end position="494"/>
    </location>
</feature>
<sequence length="660" mass="72353">MKKKIWAASPVFFVLSGAMLVMAFLSLRYSHTVFVIELCISGVSVAVTALSVLKFKNYVAVSIAAAKQVLTAEDEQAMETFTMPVVLVGQAGDIIWVNQAFLKKVSSQHEVRGENIDRIIYPNALSQITAASGTNVTVDSRQYSVFGTQVKNESILYFVDDTYYKEVNREYTESRPVVCLALFDNREELARDSASSEDSRIAADVEDVLFRWAQSMGGFSKRLSGGRYLIMTDERHVREALDHRFAILDKVREIKTSDNRSATISMGVARGAASLQEAEEWSRKALDMALGRGGDQVALKQKDESYEFFGGLSKGVEKHDKVRTRVIAATLSDHIRQSDCVLIMGHKFGDLDCVGAAVGMWSAATNALHRQARVVLDRSQCMARSLVDHIEQAGETNIFVSPEEALPMLTSHSLLVVVDTHNPDVVESPELLEKAQRVVVIDHHRMMVKHIENALVFYHEPYASSASELVAELVQYIGDTALSRTDAEALLAGIMLDTKNFVMKTGVRTFEAAAYLRRRGADTVVVKSLFADNIEVYKAKYRIVSSAQIHNGCAIAYVEKEFPDIRLSCAQAADELLSIQGVKASFVIFPSGGTVNVSARSLGDVNVQLIMEQMGGGGHLSMAGAQVTGMTVQQVCEKLLEELATGIGQPQIKDSAGTAN</sequence>
<dbReference type="Gene3D" id="3.10.310.30">
    <property type="match status" value="1"/>
</dbReference>
<feature type="binding site" evidence="2">
    <location>
        <position position="352"/>
    </location>
    <ligand>
        <name>Mn(2+)</name>
        <dbReference type="ChEBI" id="CHEBI:29035"/>
        <label>2</label>
    </ligand>
</feature>
<keyword evidence="2" id="KW-0479">Metal-binding</keyword>
<dbReference type="Pfam" id="PF24898">
    <property type="entry name" value="GGDEF_GdpP"/>
    <property type="match status" value="1"/>
</dbReference>